<reference evidence="1" key="1">
    <citation type="journal article" date="2015" name="Nature">
        <title>Complex archaea that bridge the gap between prokaryotes and eukaryotes.</title>
        <authorList>
            <person name="Spang A."/>
            <person name="Saw J.H."/>
            <person name="Jorgensen S.L."/>
            <person name="Zaremba-Niedzwiedzka K."/>
            <person name="Martijn J."/>
            <person name="Lind A.E."/>
            <person name="van Eijk R."/>
            <person name="Schleper C."/>
            <person name="Guy L."/>
            <person name="Ettema T.J."/>
        </authorList>
    </citation>
    <scope>NUCLEOTIDE SEQUENCE</scope>
</reference>
<dbReference type="EMBL" id="LAZR01047774">
    <property type="protein sequence ID" value="KKK93437.1"/>
    <property type="molecule type" value="Genomic_DNA"/>
</dbReference>
<protein>
    <submittedName>
        <fullName evidence="1">Uncharacterized protein</fullName>
    </submittedName>
</protein>
<sequence>MTDGQLVKVMARVQRLSDEKHRLIEDVILEHPNGEALCEELKDEGMGYTWCCALLTHPYLKHPERWECEHGKLVYKGVFDD</sequence>
<proteinExistence type="predicted"/>
<gene>
    <name evidence="1" type="ORF">LCGC14_2692880</name>
</gene>
<organism evidence="1">
    <name type="scientific">marine sediment metagenome</name>
    <dbReference type="NCBI Taxonomy" id="412755"/>
    <lineage>
        <taxon>unclassified sequences</taxon>
        <taxon>metagenomes</taxon>
        <taxon>ecological metagenomes</taxon>
    </lineage>
</organism>
<evidence type="ECO:0000313" key="1">
    <source>
        <dbReference type="EMBL" id="KKK93437.1"/>
    </source>
</evidence>
<accession>A0A0F8ZI13</accession>
<comment type="caution">
    <text evidence="1">The sequence shown here is derived from an EMBL/GenBank/DDBJ whole genome shotgun (WGS) entry which is preliminary data.</text>
</comment>
<name>A0A0F8ZI13_9ZZZZ</name>
<dbReference type="AlphaFoldDB" id="A0A0F8ZI13"/>